<dbReference type="PANTHER" id="PTHR47286">
    <property type="entry name" value="F3I6.9 PROTEIN"/>
    <property type="match status" value="1"/>
</dbReference>
<organism evidence="8 9">
    <name type="scientific">Lupinus angustifolius</name>
    <name type="common">Narrow-leaved blue lupine</name>
    <dbReference type="NCBI Taxonomy" id="3871"/>
    <lineage>
        <taxon>Eukaryota</taxon>
        <taxon>Viridiplantae</taxon>
        <taxon>Streptophyta</taxon>
        <taxon>Embryophyta</taxon>
        <taxon>Tracheophyta</taxon>
        <taxon>Spermatophyta</taxon>
        <taxon>Magnoliopsida</taxon>
        <taxon>eudicotyledons</taxon>
        <taxon>Gunneridae</taxon>
        <taxon>Pentapetalae</taxon>
        <taxon>rosids</taxon>
        <taxon>fabids</taxon>
        <taxon>Fabales</taxon>
        <taxon>Fabaceae</taxon>
        <taxon>Papilionoideae</taxon>
        <taxon>50 kb inversion clade</taxon>
        <taxon>genistoids sensu lato</taxon>
        <taxon>core genistoids</taxon>
        <taxon>Genisteae</taxon>
        <taxon>Lupinus</taxon>
    </lineage>
</organism>
<accession>A0A4P1QRR6</accession>
<evidence type="ECO:0000256" key="6">
    <source>
        <dbReference type="SAM" id="MobiDB-lite"/>
    </source>
</evidence>
<dbReference type="InterPro" id="IPR027329">
    <property type="entry name" value="TPX2_C"/>
</dbReference>
<feature type="compositionally biased region" description="Low complexity" evidence="6">
    <location>
        <begin position="240"/>
        <end position="258"/>
    </location>
</feature>
<keyword evidence="5" id="KW-0206">Cytoskeleton</keyword>
<evidence type="ECO:0000256" key="3">
    <source>
        <dbReference type="ARBA" id="ARBA00022490"/>
    </source>
</evidence>
<proteinExistence type="inferred from homology"/>
<feature type="region of interest" description="Disordered" evidence="6">
    <location>
        <begin position="226"/>
        <end position="299"/>
    </location>
</feature>
<dbReference type="Gramene" id="OIV93098">
    <property type="protein sequence ID" value="OIV93098"/>
    <property type="gene ID" value="TanjilG_20760"/>
</dbReference>
<evidence type="ECO:0000313" key="8">
    <source>
        <dbReference type="EMBL" id="OIV93098.1"/>
    </source>
</evidence>
<evidence type="ECO:0000259" key="7">
    <source>
        <dbReference type="Pfam" id="PF06886"/>
    </source>
</evidence>
<reference evidence="8 9" key="1">
    <citation type="journal article" date="2017" name="Plant Biotechnol. J.">
        <title>A comprehensive draft genome sequence for lupin (Lupinus angustifolius), an emerging health food: insights into plant-microbe interactions and legume evolution.</title>
        <authorList>
            <person name="Hane J.K."/>
            <person name="Ming Y."/>
            <person name="Kamphuis L.G."/>
            <person name="Nelson M.N."/>
            <person name="Garg G."/>
            <person name="Atkins C.A."/>
            <person name="Bayer P.E."/>
            <person name="Bravo A."/>
            <person name="Bringans S."/>
            <person name="Cannon S."/>
            <person name="Edwards D."/>
            <person name="Foley R."/>
            <person name="Gao L.L."/>
            <person name="Harrison M.J."/>
            <person name="Huang W."/>
            <person name="Hurgobin B."/>
            <person name="Li S."/>
            <person name="Liu C.W."/>
            <person name="McGrath A."/>
            <person name="Morahan G."/>
            <person name="Murray J."/>
            <person name="Weller J."/>
            <person name="Jian J."/>
            <person name="Singh K.B."/>
        </authorList>
    </citation>
    <scope>NUCLEOTIDE SEQUENCE [LARGE SCALE GENOMIC DNA]</scope>
    <source>
        <strain evidence="9">cv. Tanjil</strain>
        <tissue evidence="8">Whole plant</tissue>
    </source>
</reference>
<feature type="compositionally biased region" description="Polar residues" evidence="6">
    <location>
        <begin position="229"/>
        <end position="239"/>
    </location>
</feature>
<feature type="compositionally biased region" description="Basic and acidic residues" evidence="6">
    <location>
        <begin position="143"/>
        <end position="164"/>
    </location>
</feature>
<name>A0A4P1QRR6_LUPAN</name>
<feature type="domain" description="TPX2 C-terminal" evidence="7">
    <location>
        <begin position="415"/>
        <end position="480"/>
    </location>
</feature>
<dbReference type="Proteomes" id="UP000188354">
    <property type="component" value="Chromosome LG18"/>
</dbReference>
<evidence type="ECO:0000256" key="4">
    <source>
        <dbReference type="ARBA" id="ARBA00022701"/>
    </source>
</evidence>
<feature type="compositionally biased region" description="Basic and acidic residues" evidence="6">
    <location>
        <begin position="416"/>
        <end position="441"/>
    </location>
</feature>
<comment type="subcellular location">
    <subcellularLocation>
        <location evidence="1">Cytoplasm</location>
        <location evidence="1">Cytoskeleton</location>
    </subcellularLocation>
</comment>
<dbReference type="PANTHER" id="PTHR47286:SF2">
    <property type="entry name" value="F3I6.9 PROTEIN"/>
    <property type="match status" value="1"/>
</dbReference>
<dbReference type="GO" id="GO:0005874">
    <property type="term" value="C:microtubule"/>
    <property type="evidence" value="ECO:0007669"/>
    <property type="project" value="UniProtKB-KW"/>
</dbReference>
<keyword evidence="4" id="KW-0493">Microtubule</keyword>
<keyword evidence="3" id="KW-0963">Cytoplasm</keyword>
<gene>
    <name evidence="8" type="ORF">TanjilG_20760</name>
</gene>
<feature type="compositionally biased region" description="Basic and acidic residues" evidence="6">
    <location>
        <begin position="387"/>
        <end position="406"/>
    </location>
</feature>
<evidence type="ECO:0000256" key="1">
    <source>
        <dbReference type="ARBA" id="ARBA00004245"/>
    </source>
</evidence>
<protein>
    <recommendedName>
        <fullName evidence="7">TPX2 C-terminal domain-containing protein</fullName>
    </recommendedName>
</protein>
<feature type="compositionally biased region" description="Polar residues" evidence="6">
    <location>
        <begin position="259"/>
        <end position="286"/>
    </location>
</feature>
<dbReference type="EMBL" id="CM007378">
    <property type="protein sequence ID" value="OIV93098.1"/>
    <property type="molecule type" value="Genomic_DNA"/>
</dbReference>
<evidence type="ECO:0000256" key="5">
    <source>
        <dbReference type="ARBA" id="ARBA00023212"/>
    </source>
</evidence>
<dbReference type="Pfam" id="PF06886">
    <property type="entry name" value="TPX2"/>
    <property type="match status" value="1"/>
</dbReference>
<evidence type="ECO:0000256" key="2">
    <source>
        <dbReference type="ARBA" id="ARBA00005885"/>
    </source>
</evidence>
<dbReference type="STRING" id="3871.A0A4P1QRR6"/>
<feature type="region of interest" description="Disordered" evidence="6">
    <location>
        <begin position="65"/>
        <end position="164"/>
    </location>
</feature>
<evidence type="ECO:0000313" key="9">
    <source>
        <dbReference type="Proteomes" id="UP000188354"/>
    </source>
</evidence>
<sequence>MQQYLKIRFESESLSWEKWSTFSPNKYLEEVEKCATPGSVAEKKAYFEAHYKKIAARKAELLAEEKQAKEESFGSEDQSGLDLSGNSCGTDAELDISNTQDSIEGAKQETGSFGETEISRTEVDNLEEEVAVSRYCQSSPVKGENREPECRSHSSEQTDKPEEAICIKQEENLKVEAEYVKEISHVVYKEKEMSSQIEAKDVKLDHPKEHKVTFISNGAKTKKEAILPTSKSFQVSMPRSSKPTTKPTKTLASAASTKRGNSPSLPRRQATSTVESKNVSNKSLHMSLSLGRSKPDLAPHTTMRKSFIMEKMSDKDIASNVDPAPHTTMRKSFIMEKMGDKDIVKRAFKTFQNNVHQPKTFGEDRSLVKKQVPSRGTVPKVSTSTPLRKENGRATKVDSVDKRSGDSVRTSTGPKSDIRAEKGKESSRKIEDKSNAKAVERTRLQSKLKDEKEAEMKKLKHNFKATPLPAFYRGQKVSKSHQEKSHQAYLWLESPLVVDNIFSTCTADHVQVMLRPRTVDSPTRGVIKEREEVRYMSGSGRHVHRKCLWHNSRL</sequence>
<dbReference type="AlphaFoldDB" id="A0A4P1QRR6"/>
<feature type="region of interest" description="Disordered" evidence="6">
    <location>
        <begin position="356"/>
        <end position="441"/>
    </location>
</feature>
<keyword evidence="9" id="KW-1185">Reference proteome</keyword>
<comment type="similarity">
    <text evidence="2">Belongs to the TPX2 family.</text>
</comment>